<dbReference type="CDD" id="cd04164">
    <property type="entry name" value="trmE"/>
    <property type="match status" value="1"/>
</dbReference>
<sequence>MSDTTVSLLTPPSAGAIATIEVRGARAWELARQLFKPAGKPLPEAPAVNRFWFGTLGNDEVVLAVTAPPCGRGSSITSANEPRSQGSGATTTTIEIHCHGGRRVVRWVMEQFLTRGCLERAAPPQNEGFDLLQRAPTLRTASILLDQLTGAFEREVRRIIALIETAPVEAQASLRQLAELGNTVGRHLTEPWKVVIAGPPNVGKSSLINALAGYQRSVVSEVAGTTRDVVSVRVALEGWPVELIDTAGLRDATGLEAEGIARAHEALRTANRLVWVTDITDASARVPDLDLPTNGERIVVANKCDQPAAWDVTALPHFDGTVKAIPVSAKTGAGLPELITALIANFPSPPGGAAVPYTPHLIELVIEAATSARHAKWADAANLLRDTLAASE</sequence>
<dbReference type="InterPro" id="IPR027368">
    <property type="entry name" value="MnmE_dom2"/>
</dbReference>
<dbReference type="Pfam" id="PF10396">
    <property type="entry name" value="TrmE_N"/>
    <property type="match status" value="1"/>
</dbReference>
<dbReference type="Gene3D" id="1.20.120.430">
    <property type="entry name" value="tRNA modification GTPase MnmE domain 2"/>
    <property type="match status" value="1"/>
</dbReference>
<dbReference type="InterPro" id="IPR031168">
    <property type="entry name" value="G_TrmE"/>
</dbReference>
<proteinExistence type="predicted"/>
<name>A0ABS5BN23_9BACT</name>
<dbReference type="RefSeq" id="WP_210653186.1">
    <property type="nucleotide sequence ID" value="NZ_JAGKQQ010000001.1"/>
</dbReference>
<dbReference type="EMBL" id="JAGKQQ010000001">
    <property type="protein sequence ID" value="MBP3955088.1"/>
    <property type="molecule type" value="Genomic_DNA"/>
</dbReference>
<dbReference type="InterPro" id="IPR006073">
    <property type="entry name" value="GTP-bd"/>
</dbReference>
<evidence type="ECO:0000313" key="4">
    <source>
        <dbReference type="Proteomes" id="UP000676565"/>
    </source>
</evidence>
<dbReference type="SUPFAM" id="SSF52540">
    <property type="entry name" value="P-loop containing nucleoside triphosphate hydrolases"/>
    <property type="match status" value="1"/>
</dbReference>
<dbReference type="Gene3D" id="3.30.1360.120">
    <property type="entry name" value="Probable tRNA modification gtpase trme, domain 1"/>
    <property type="match status" value="1"/>
</dbReference>
<dbReference type="InterPro" id="IPR027266">
    <property type="entry name" value="TrmE/GcvT-like"/>
</dbReference>
<evidence type="ECO:0000259" key="2">
    <source>
        <dbReference type="Pfam" id="PF10396"/>
    </source>
</evidence>
<dbReference type="InterPro" id="IPR027417">
    <property type="entry name" value="P-loop_NTPase"/>
</dbReference>
<dbReference type="NCBIfam" id="TIGR00231">
    <property type="entry name" value="small_GTP"/>
    <property type="match status" value="1"/>
</dbReference>
<dbReference type="SUPFAM" id="SSF103025">
    <property type="entry name" value="Folate-binding domain"/>
    <property type="match status" value="1"/>
</dbReference>
<reference evidence="3 4" key="1">
    <citation type="submission" date="2021-04" db="EMBL/GenBank/DDBJ databases">
        <authorList>
            <person name="Ivanova A."/>
        </authorList>
    </citation>
    <scope>NUCLEOTIDE SEQUENCE [LARGE SCALE GENOMIC DNA]</scope>
    <source>
        <strain evidence="3 4">G18</strain>
    </source>
</reference>
<protein>
    <submittedName>
        <fullName evidence="3">50S ribosome-binding GTPase</fullName>
    </submittedName>
</protein>
<feature type="domain" description="G" evidence="1">
    <location>
        <begin position="193"/>
        <end position="287"/>
    </location>
</feature>
<evidence type="ECO:0000259" key="1">
    <source>
        <dbReference type="Pfam" id="PF01926"/>
    </source>
</evidence>
<dbReference type="PRINTS" id="PR00449">
    <property type="entry name" value="RASTRNSFRMNG"/>
</dbReference>
<accession>A0ABS5BN23</accession>
<keyword evidence="4" id="KW-1185">Reference proteome</keyword>
<comment type="caution">
    <text evidence="3">The sequence shown here is derived from an EMBL/GenBank/DDBJ whole genome shotgun (WGS) entry which is preliminary data.</text>
</comment>
<dbReference type="Gene3D" id="3.40.50.300">
    <property type="entry name" value="P-loop containing nucleotide triphosphate hydrolases"/>
    <property type="match status" value="1"/>
</dbReference>
<feature type="domain" description="GTP-binding protein TrmE N-terminal" evidence="2">
    <location>
        <begin position="5"/>
        <end position="121"/>
    </location>
</feature>
<dbReference type="Pfam" id="PF01926">
    <property type="entry name" value="MMR_HSR1"/>
    <property type="match status" value="1"/>
</dbReference>
<dbReference type="InterPro" id="IPR005225">
    <property type="entry name" value="Small_GTP-bd"/>
</dbReference>
<organism evidence="3 4">
    <name type="scientific">Gemmata palustris</name>
    <dbReference type="NCBI Taxonomy" id="2822762"/>
    <lineage>
        <taxon>Bacteria</taxon>
        <taxon>Pseudomonadati</taxon>
        <taxon>Planctomycetota</taxon>
        <taxon>Planctomycetia</taxon>
        <taxon>Gemmatales</taxon>
        <taxon>Gemmataceae</taxon>
        <taxon>Gemmata</taxon>
    </lineage>
</organism>
<dbReference type="InterPro" id="IPR018948">
    <property type="entry name" value="GTP-bd_TrmE_N"/>
</dbReference>
<dbReference type="PANTHER" id="PTHR42714">
    <property type="entry name" value="TRNA MODIFICATION GTPASE GTPBP3"/>
    <property type="match status" value="1"/>
</dbReference>
<gene>
    <name evidence="3" type="ORF">J8F10_07320</name>
</gene>
<dbReference type="PANTHER" id="PTHR42714:SF2">
    <property type="entry name" value="TRNA MODIFICATION GTPASE GTPBP3, MITOCHONDRIAL"/>
    <property type="match status" value="1"/>
</dbReference>
<evidence type="ECO:0000313" key="3">
    <source>
        <dbReference type="EMBL" id="MBP3955088.1"/>
    </source>
</evidence>
<dbReference type="Proteomes" id="UP000676565">
    <property type="component" value="Unassembled WGS sequence"/>
</dbReference>